<protein>
    <recommendedName>
        <fullName evidence="2">histidine kinase</fullName>
        <ecNumber evidence="2">2.7.13.3</ecNumber>
    </recommendedName>
</protein>
<evidence type="ECO:0000259" key="11">
    <source>
        <dbReference type="Pfam" id="PF07730"/>
    </source>
</evidence>
<dbReference type="CDD" id="cd16917">
    <property type="entry name" value="HATPase_UhpB-NarQ-NarX-like"/>
    <property type="match status" value="1"/>
</dbReference>
<evidence type="ECO:0000256" key="8">
    <source>
        <dbReference type="ARBA" id="ARBA00023012"/>
    </source>
</evidence>
<keyword evidence="6 12" id="KW-0418">Kinase</keyword>
<evidence type="ECO:0000256" key="2">
    <source>
        <dbReference type="ARBA" id="ARBA00012438"/>
    </source>
</evidence>
<evidence type="ECO:0000256" key="6">
    <source>
        <dbReference type="ARBA" id="ARBA00022777"/>
    </source>
</evidence>
<dbReference type="PANTHER" id="PTHR24421">
    <property type="entry name" value="NITRATE/NITRITE SENSOR PROTEIN NARX-RELATED"/>
    <property type="match status" value="1"/>
</dbReference>
<reference evidence="12 13" key="1">
    <citation type="submission" date="2023-04" db="EMBL/GenBank/DDBJ databases">
        <title>Forest soil microbial communities from Buena Vista Peninsula, Colon Province, Panama.</title>
        <authorList>
            <person name="Bouskill N."/>
        </authorList>
    </citation>
    <scope>NUCLEOTIDE SEQUENCE [LARGE SCALE GENOMIC DNA]</scope>
    <source>
        <strain evidence="12 13">CFH S0262</strain>
    </source>
</reference>
<name>A0ABT6M6E3_9NOCA</name>
<evidence type="ECO:0000256" key="3">
    <source>
        <dbReference type="ARBA" id="ARBA00022553"/>
    </source>
</evidence>
<feature type="domain" description="Signal transduction histidine kinase subgroup 3 dimerisation and phosphoacceptor" evidence="11">
    <location>
        <begin position="240"/>
        <end position="305"/>
    </location>
</feature>
<dbReference type="InterPro" id="IPR003594">
    <property type="entry name" value="HATPase_dom"/>
</dbReference>
<keyword evidence="3" id="KW-0597">Phosphoprotein</keyword>
<evidence type="ECO:0000256" key="5">
    <source>
        <dbReference type="ARBA" id="ARBA00022741"/>
    </source>
</evidence>
<evidence type="ECO:0000256" key="7">
    <source>
        <dbReference type="ARBA" id="ARBA00022840"/>
    </source>
</evidence>
<dbReference type="GO" id="GO:0016301">
    <property type="term" value="F:kinase activity"/>
    <property type="evidence" value="ECO:0007669"/>
    <property type="project" value="UniProtKB-KW"/>
</dbReference>
<dbReference type="EMBL" id="JARXVC010000002">
    <property type="protein sequence ID" value="MDH6279889.1"/>
    <property type="molecule type" value="Genomic_DNA"/>
</dbReference>
<keyword evidence="9" id="KW-0812">Transmembrane</keyword>
<accession>A0ABT6M6E3</accession>
<sequence length="446" mass="46745">MLPRSGEAVDEVPGNTGRIMIRAIRPLLRGSTYSGMLLACLGALASLPLLPLAMVPALAWSSAPYEVQVVLTLLVWAVLIGVVGLARTTRRGLIVVARRLLRVPLPDPVVARRPASSLGTEPAPAVTSGTDRWRTPLWLLLHVALGWTGALVSGLLIATSVALPLGATAGQPARLNLFGWSVQAEGGWGTCAAALVCLMLVPAVCAMVTSALRWLAPRLLGPSSDERLALAAERELVLAERNRLAHELHDSIGHTLTATTIQAAVAGEVLSADPVAARAAMRSIEESARSALEDLDYVLGVLREEKAETAPPRTLADLPELLDPLQHAGAVVEVTRSGELEQVQRTLSRAAYRILQEGLTNALRHGAGPSIEVRVAAAPDGLELSVVNRTGPGTGAGAGPGAFPTSGHGLPGLAERVRLLHGEIEAGPDGPQHWRLAVRLPVRSSA</sequence>
<evidence type="ECO:0000313" key="13">
    <source>
        <dbReference type="Proteomes" id="UP001160334"/>
    </source>
</evidence>
<evidence type="ECO:0000256" key="4">
    <source>
        <dbReference type="ARBA" id="ARBA00022679"/>
    </source>
</evidence>
<evidence type="ECO:0000256" key="9">
    <source>
        <dbReference type="SAM" id="Phobius"/>
    </source>
</evidence>
<comment type="catalytic activity">
    <reaction evidence="1">
        <text>ATP + protein L-histidine = ADP + protein N-phospho-L-histidine.</text>
        <dbReference type="EC" id="2.7.13.3"/>
    </reaction>
</comment>
<dbReference type="InterPro" id="IPR011712">
    <property type="entry name" value="Sig_transdc_His_kin_sub3_dim/P"/>
</dbReference>
<feature type="transmembrane region" description="Helical" evidence="9">
    <location>
        <begin position="35"/>
        <end position="59"/>
    </location>
</feature>
<dbReference type="EC" id="2.7.13.3" evidence="2"/>
<feature type="transmembrane region" description="Helical" evidence="9">
    <location>
        <begin position="137"/>
        <end position="167"/>
    </location>
</feature>
<gene>
    <name evidence="12" type="ORF">M2280_001098</name>
</gene>
<dbReference type="Gene3D" id="3.30.565.10">
    <property type="entry name" value="Histidine kinase-like ATPase, C-terminal domain"/>
    <property type="match status" value="1"/>
</dbReference>
<dbReference type="PANTHER" id="PTHR24421:SF10">
    <property type="entry name" value="NITRATE_NITRITE SENSOR PROTEIN NARQ"/>
    <property type="match status" value="1"/>
</dbReference>
<keyword evidence="8" id="KW-0902">Two-component regulatory system</keyword>
<evidence type="ECO:0000256" key="1">
    <source>
        <dbReference type="ARBA" id="ARBA00000085"/>
    </source>
</evidence>
<evidence type="ECO:0000313" key="12">
    <source>
        <dbReference type="EMBL" id="MDH6279889.1"/>
    </source>
</evidence>
<keyword evidence="9" id="KW-1133">Transmembrane helix</keyword>
<feature type="transmembrane region" description="Helical" evidence="9">
    <location>
        <begin position="187"/>
        <end position="212"/>
    </location>
</feature>
<dbReference type="Gene3D" id="1.20.5.1930">
    <property type="match status" value="1"/>
</dbReference>
<feature type="domain" description="Histidine kinase/HSP90-like ATPase" evidence="10">
    <location>
        <begin position="349"/>
        <end position="442"/>
    </location>
</feature>
<keyword evidence="5" id="KW-0547">Nucleotide-binding</keyword>
<dbReference type="InterPro" id="IPR050482">
    <property type="entry name" value="Sensor_HK_TwoCompSys"/>
</dbReference>
<dbReference type="Pfam" id="PF02518">
    <property type="entry name" value="HATPase_c"/>
    <property type="match status" value="1"/>
</dbReference>
<proteinExistence type="predicted"/>
<keyword evidence="13" id="KW-1185">Reference proteome</keyword>
<comment type="caution">
    <text evidence="12">The sequence shown here is derived from an EMBL/GenBank/DDBJ whole genome shotgun (WGS) entry which is preliminary data.</text>
</comment>
<keyword evidence="9" id="KW-0472">Membrane</keyword>
<dbReference type="Proteomes" id="UP001160334">
    <property type="component" value="Unassembled WGS sequence"/>
</dbReference>
<keyword evidence="4" id="KW-0808">Transferase</keyword>
<dbReference type="SUPFAM" id="SSF55874">
    <property type="entry name" value="ATPase domain of HSP90 chaperone/DNA topoisomerase II/histidine kinase"/>
    <property type="match status" value="1"/>
</dbReference>
<feature type="transmembrane region" description="Helical" evidence="9">
    <location>
        <begin position="65"/>
        <end position="86"/>
    </location>
</feature>
<keyword evidence="7" id="KW-0067">ATP-binding</keyword>
<dbReference type="Pfam" id="PF07730">
    <property type="entry name" value="HisKA_3"/>
    <property type="match status" value="1"/>
</dbReference>
<evidence type="ECO:0000259" key="10">
    <source>
        <dbReference type="Pfam" id="PF02518"/>
    </source>
</evidence>
<organism evidence="12 13">
    <name type="scientific">Prescottella agglutinans</name>
    <dbReference type="NCBI Taxonomy" id="1644129"/>
    <lineage>
        <taxon>Bacteria</taxon>
        <taxon>Bacillati</taxon>
        <taxon>Actinomycetota</taxon>
        <taxon>Actinomycetes</taxon>
        <taxon>Mycobacteriales</taxon>
        <taxon>Nocardiaceae</taxon>
        <taxon>Prescottella</taxon>
    </lineage>
</organism>
<dbReference type="InterPro" id="IPR036890">
    <property type="entry name" value="HATPase_C_sf"/>
</dbReference>